<dbReference type="Gene3D" id="3.40.50.2300">
    <property type="match status" value="1"/>
</dbReference>
<dbReference type="eggNOG" id="COG1609">
    <property type="taxonomic scope" value="Bacteria"/>
</dbReference>
<dbReference type="Pfam" id="PF00356">
    <property type="entry name" value="LacI"/>
    <property type="match status" value="1"/>
</dbReference>
<dbReference type="PANTHER" id="PTHR30146">
    <property type="entry name" value="LACI-RELATED TRANSCRIPTIONAL REPRESSOR"/>
    <property type="match status" value="1"/>
</dbReference>
<dbReference type="SUPFAM" id="SSF47413">
    <property type="entry name" value="lambda repressor-like DNA-binding domains"/>
    <property type="match status" value="1"/>
</dbReference>
<dbReference type="PROSITE" id="PS00356">
    <property type="entry name" value="HTH_LACI_1"/>
    <property type="match status" value="1"/>
</dbReference>
<keyword evidence="3" id="KW-0804">Transcription</keyword>
<dbReference type="Gene3D" id="1.10.260.40">
    <property type="entry name" value="lambda repressor-like DNA-binding domains"/>
    <property type="match status" value="1"/>
</dbReference>
<organism evidence="5 6">
    <name type="scientific">Mediterraneibacter gnavus (strain ATCC 29149 / DSM 114966 / JCM 6515 / VPI C7-9)</name>
    <name type="common">Ruminococcus gnavus</name>
    <dbReference type="NCBI Taxonomy" id="411470"/>
    <lineage>
        <taxon>Bacteria</taxon>
        <taxon>Bacillati</taxon>
        <taxon>Bacillota</taxon>
        <taxon>Clostridia</taxon>
        <taxon>Lachnospirales</taxon>
        <taxon>Lachnospiraceae</taxon>
        <taxon>Mediterraneibacter</taxon>
    </lineage>
</organism>
<reference evidence="5 6" key="1">
    <citation type="submission" date="2007-04" db="EMBL/GenBank/DDBJ databases">
        <authorList>
            <person name="Fulton L."/>
            <person name="Clifton S."/>
            <person name="Fulton B."/>
            <person name="Xu J."/>
            <person name="Minx P."/>
            <person name="Pepin K.H."/>
            <person name="Johnson M."/>
            <person name="Thiruvilangam P."/>
            <person name="Bhonagiri V."/>
            <person name="Nash W.E."/>
            <person name="Mardis E.R."/>
            <person name="Wilson R.K."/>
        </authorList>
    </citation>
    <scope>NUCLEOTIDE SEQUENCE [LARGE SCALE GENOMIC DNA]</scope>
    <source>
        <strain evidence="5 6">ATCC 29149</strain>
    </source>
</reference>
<evidence type="ECO:0000313" key="5">
    <source>
        <dbReference type="EMBL" id="EDN76348.1"/>
    </source>
</evidence>
<reference evidence="5 6" key="2">
    <citation type="submission" date="2007-06" db="EMBL/GenBank/DDBJ databases">
        <title>Draft genome sequence of Ruminococcus gnavus (ATCC 29149).</title>
        <authorList>
            <person name="Sudarsanam P."/>
            <person name="Ley R."/>
            <person name="Guruge J."/>
            <person name="Turnbaugh P.J."/>
            <person name="Mahowald M."/>
            <person name="Liep D."/>
            <person name="Gordon J."/>
        </authorList>
    </citation>
    <scope>NUCLEOTIDE SEQUENCE [LARGE SCALE GENOMIC DNA]</scope>
    <source>
        <strain evidence="5 6">ATCC 29149</strain>
    </source>
</reference>
<dbReference type="AlphaFoldDB" id="A7B786"/>
<dbReference type="Proteomes" id="UP000004410">
    <property type="component" value="Unassembled WGS sequence"/>
</dbReference>
<evidence type="ECO:0000256" key="3">
    <source>
        <dbReference type="ARBA" id="ARBA00023163"/>
    </source>
</evidence>
<keyword evidence="2" id="KW-0238">DNA-binding</keyword>
<dbReference type="PROSITE" id="PS50932">
    <property type="entry name" value="HTH_LACI_2"/>
    <property type="match status" value="1"/>
</dbReference>
<comment type="caution">
    <text evidence="5">The sequence shown here is derived from an EMBL/GenBank/DDBJ whole genome shotgun (WGS) entry which is preliminary data.</text>
</comment>
<dbReference type="InterPro" id="IPR000843">
    <property type="entry name" value="HTH_LacI"/>
</dbReference>
<dbReference type="SMART" id="SM00354">
    <property type="entry name" value="HTH_LACI"/>
    <property type="match status" value="1"/>
</dbReference>
<dbReference type="PaxDb" id="411470-RUMGNA_03452"/>
<dbReference type="GO" id="GO:0000976">
    <property type="term" value="F:transcription cis-regulatory region binding"/>
    <property type="evidence" value="ECO:0007669"/>
    <property type="project" value="TreeGrafter"/>
</dbReference>
<sequence>MGKRRGNNEMKDKRITMKDVAKEAGVSTATVSYVLNYSDTERISHETRLRVFEAANKLNYVPNMAAKALSEKKSYLVGMIINKRARSKKSKIYQYYDLADEIRVILHALGYDMFLISAEEIEEGVSIGIRRTLDAVFIVDLEESLFKKIANKFFVPAIFIDGYVADPLFCKVLVDSKELLDKAQEILGEEFYVVLEDYFNDYLLEYIRKRVKQENIFVNKSGSNLPEFLQSHQQKKGLIIGEILGVQVENYVDNRNICVVVHSEKDIMLLPDTKIIVVSNKEKARKAVEVMQKLLCIDGNNSRLDMPSGTNYIKIN</sequence>
<evidence type="ECO:0000313" key="6">
    <source>
        <dbReference type="Proteomes" id="UP000004410"/>
    </source>
</evidence>
<dbReference type="CDD" id="cd01392">
    <property type="entry name" value="HTH_LacI"/>
    <property type="match status" value="1"/>
</dbReference>
<dbReference type="PRINTS" id="PR00036">
    <property type="entry name" value="HTHLACI"/>
</dbReference>
<gene>
    <name evidence="5" type="ORF">RUMGNA_03452</name>
</gene>
<evidence type="ECO:0000259" key="4">
    <source>
        <dbReference type="PROSITE" id="PS50932"/>
    </source>
</evidence>
<dbReference type="InterPro" id="IPR010982">
    <property type="entry name" value="Lambda_DNA-bd_dom_sf"/>
</dbReference>
<protein>
    <submittedName>
        <fullName evidence="5">Transcriptional regulator, LacI family</fullName>
    </submittedName>
</protein>
<dbReference type="EMBL" id="AAYG02000031">
    <property type="protein sequence ID" value="EDN76348.1"/>
    <property type="molecule type" value="Genomic_DNA"/>
</dbReference>
<proteinExistence type="predicted"/>
<evidence type="ECO:0000256" key="2">
    <source>
        <dbReference type="ARBA" id="ARBA00023125"/>
    </source>
</evidence>
<feature type="domain" description="HTH lacI-type" evidence="4">
    <location>
        <begin position="15"/>
        <end position="71"/>
    </location>
</feature>
<dbReference type="PANTHER" id="PTHR30146:SF109">
    <property type="entry name" value="HTH-TYPE TRANSCRIPTIONAL REGULATOR GALS"/>
    <property type="match status" value="1"/>
</dbReference>
<accession>A7B786</accession>
<dbReference type="GO" id="GO:0003700">
    <property type="term" value="F:DNA-binding transcription factor activity"/>
    <property type="evidence" value="ECO:0007669"/>
    <property type="project" value="TreeGrafter"/>
</dbReference>
<evidence type="ECO:0000256" key="1">
    <source>
        <dbReference type="ARBA" id="ARBA00023015"/>
    </source>
</evidence>
<name>A7B786_MEDG7</name>
<keyword evidence="1" id="KW-0805">Transcription regulation</keyword>